<dbReference type="EMBL" id="FNNC01000001">
    <property type="protein sequence ID" value="SDW05132.1"/>
    <property type="molecule type" value="Genomic_DNA"/>
</dbReference>
<name>A0A1H2QDD5_9BACI</name>
<accession>A0A1H2QDD5</accession>
<organism evidence="5 6">
    <name type="scientific">Marinococcus luteus</name>
    <dbReference type="NCBI Taxonomy" id="1122204"/>
    <lineage>
        <taxon>Bacteria</taxon>
        <taxon>Bacillati</taxon>
        <taxon>Bacillota</taxon>
        <taxon>Bacilli</taxon>
        <taxon>Bacillales</taxon>
        <taxon>Bacillaceae</taxon>
        <taxon>Marinococcus</taxon>
    </lineage>
</organism>
<evidence type="ECO:0000256" key="1">
    <source>
        <dbReference type="ARBA" id="ARBA00007261"/>
    </source>
</evidence>
<dbReference type="InterPro" id="IPR050361">
    <property type="entry name" value="MPP/UQCRC_Complex"/>
</dbReference>
<evidence type="ECO:0000313" key="6">
    <source>
        <dbReference type="Proteomes" id="UP000199488"/>
    </source>
</evidence>
<dbReference type="GO" id="GO:0004222">
    <property type="term" value="F:metalloendopeptidase activity"/>
    <property type="evidence" value="ECO:0007669"/>
    <property type="project" value="InterPro"/>
</dbReference>
<dbReference type="FunFam" id="3.30.830.10:FF:000008">
    <property type="entry name" value="Mitochondrial-processing peptidase subunit beta"/>
    <property type="match status" value="1"/>
</dbReference>
<dbReference type="OrthoDB" id="9811314at2"/>
<sequence>MVETKYLPNGVRLVSEQIPHVRSVSLGLWIDAGSRQERADENGMAHFIEHMLFKGTSERSAADIAGYFDRIGGEMEAFTAKDTTCLQATVLDEHAEQTAEVFADMFFHSRFDPEDVEKERNVILEEISMVEDTPDDIIHDMLWQASYGSHPLARPILGTRPVLREITRERLLDFFHDHYTPERIVISAAGNVSGELLACLERLFAGWGHGRRAANREERAVFVPGREVKHRETEQAHLCLGFPGVSRFHDHYFAEVLWNNLLGGSMSSRLFQEVREDRGLAYSIFSSFEAFERTGFHTIYSAAAPERVEELLETIDGLFERLSAGNIKETEIENHRSQLKSAFVLGLESSAARMARNARNEMLFGRHPGIDETLDRLSRVQLEHVEERGRAMMQTPPSASLIQPNGHLPELLKKNSSNFSVSIEE</sequence>
<dbReference type="PANTHER" id="PTHR11851">
    <property type="entry name" value="METALLOPROTEASE"/>
    <property type="match status" value="1"/>
</dbReference>
<evidence type="ECO:0000313" key="5">
    <source>
        <dbReference type="EMBL" id="SDW05132.1"/>
    </source>
</evidence>
<comment type="similarity">
    <text evidence="1 2">Belongs to the peptidase M16 family.</text>
</comment>
<dbReference type="PROSITE" id="PS00143">
    <property type="entry name" value="INSULINASE"/>
    <property type="match status" value="1"/>
</dbReference>
<dbReference type="STRING" id="1122204.SAMN05421781_0270"/>
<dbReference type="InterPro" id="IPR011249">
    <property type="entry name" value="Metalloenz_LuxS/M16"/>
</dbReference>
<dbReference type="RefSeq" id="WP_091610335.1">
    <property type="nucleotide sequence ID" value="NZ_FNNC01000001.1"/>
</dbReference>
<dbReference type="Pfam" id="PF00675">
    <property type="entry name" value="Peptidase_M16"/>
    <property type="match status" value="1"/>
</dbReference>
<dbReference type="GO" id="GO:0046872">
    <property type="term" value="F:metal ion binding"/>
    <property type="evidence" value="ECO:0007669"/>
    <property type="project" value="InterPro"/>
</dbReference>
<dbReference type="Proteomes" id="UP000199488">
    <property type="component" value="Unassembled WGS sequence"/>
</dbReference>
<keyword evidence="6" id="KW-1185">Reference proteome</keyword>
<gene>
    <name evidence="5" type="ORF">SAMN05421781_0270</name>
</gene>
<protein>
    <submittedName>
        <fullName evidence="5">Predicted Zn-dependent peptidase</fullName>
    </submittedName>
</protein>
<evidence type="ECO:0000259" key="4">
    <source>
        <dbReference type="Pfam" id="PF05193"/>
    </source>
</evidence>
<dbReference type="AlphaFoldDB" id="A0A1H2QDD5"/>
<proteinExistence type="inferred from homology"/>
<dbReference type="GO" id="GO:0006508">
    <property type="term" value="P:proteolysis"/>
    <property type="evidence" value="ECO:0007669"/>
    <property type="project" value="InterPro"/>
</dbReference>
<feature type="domain" description="Peptidase M16 N-terminal" evidence="3">
    <location>
        <begin position="13"/>
        <end position="159"/>
    </location>
</feature>
<evidence type="ECO:0000259" key="3">
    <source>
        <dbReference type="Pfam" id="PF00675"/>
    </source>
</evidence>
<dbReference type="Pfam" id="PF05193">
    <property type="entry name" value="Peptidase_M16_C"/>
    <property type="match status" value="1"/>
</dbReference>
<dbReference type="Gene3D" id="3.30.830.10">
    <property type="entry name" value="Metalloenzyme, LuxS/M16 peptidase-like"/>
    <property type="match status" value="2"/>
</dbReference>
<evidence type="ECO:0000256" key="2">
    <source>
        <dbReference type="RuleBase" id="RU004447"/>
    </source>
</evidence>
<dbReference type="PANTHER" id="PTHR11851:SF49">
    <property type="entry name" value="MITOCHONDRIAL-PROCESSING PEPTIDASE SUBUNIT ALPHA"/>
    <property type="match status" value="1"/>
</dbReference>
<dbReference type="InterPro" id="IPR011765">
    <property type="entry name" value="Pept_M16_N"/>
</dbReference>
<reference evidence="5 6" key="1">
    <citation type="submission" date="2016-10" db="EMBL/GenBank/DDBJ databases">
        <authorList>
            <person name="de Groot N.N."/>
        </authorList>
    </citation>
    <scope>NUCLEOTIDE SEQUENCE [LARGE SCALE GENOMIC DNA]</scope>
    <source>
        <strain evidence="5 6">DSM 23126</strain>
    </source>
</reference>
<feature type="domain" description="Peptidase M16 C-terminal" evidence="4">
    <location>
        <begin position="166"/>
        <end position="339"/>
    </location>
</feature>
<dbReference type="SUPFAM" id="SSF63411">
    <property type="entry name" value="LuxS/MPP-like metallohydrolase"/>
    <property type="match status" value="2"/>
</dbReference>
<dbReference type="InterPro" id="IPR007863">
    <property type="entry name" value="Peptidase_M16_C"/>
</dbReference>
<dbReference type="InterPro" id="IPR001431">
    <property type="entry name" value="Pept_M16_Zn_BS"/>
</dbReference>